<evidence type="ECO:0000256" key="15">
    <source>
        <dbReference type="ARBA" id="ARBA00023014"/>
    </source>
</evidence>
<dbReference type="InterPro" id="IPR050152">
    <property type="entry name" value="ChlB/BchB/BchZ"/>
</dbReference>
<evidence type="ECO:0000256" key="6">
    <source>
        <dbReference type="ARBA" id="ARBA00022485"/>
    </source>
</evidence>
<dbReference type="RefSeq" id="YP_009105131.1">
    <property type="nucleotide sequence ID" value="NC_025528.1"/>
</dbReference>
<evidence type="ECO:0000256" key="10">
    <source>
        <dbReference type="ARBA" id="ARBA00022723"/>
    </source>
</evidence>
<evidence type="ECO:0000256" key="5">
    <source>
        <dbReference type="ARBA" id="ARBA00017673"/>
    </source>
</evidence>
<dbReference type="GO" id="GO:0016636">
    <property type="term" value="F:oxidoreductase activity, acting on the CH-CH group of donors, iron-sulfur protein as acceptor"/>
    <property type="evidence" value="ECO:0007669"/>
    <property type="project" value="UniProtKB-UniRule"/>
</dbReference>
<dbReference type="PIRSF" id="PIRSF000163">
    <property type="entry name" value="PCP_ChlB"/>
    <property type="match status" value="1"/>
</dbReference>
<dbReference type="InterPro" id="IPR016209">
    <property type="entry name" value="Protochlorophyllide_Rdtase"/>
</dbReference>
<evidence type="ECO:0000256" key="9">
    <source>
        <dbReference type="ARBA" id="ARBA00022640"/>
    </source>
</evidence>
<evidence type="ECO:0000256" key="11">
    <source>
        <dbReference type="ARBA" id="ARBA00022741"/>
    </source>
</evidence>
<sequence>MKLAYWMYAGPAHIGTLRVASSFKNVHAIMHAPLGDDYFNVMRSMLERERDFTPVTASIVDRHVLARGSQEKVVENITRKDKEERPDLIVLTPTCTSSILQEDLQNFVDRASLESQSDVILADVNHYRVNELQAADRTLEQIVRFYLEKAKKQNTLNTNKTFKPSANIIGIFTLGFHNQHDARELKRLLNDLGIEVNEVIPEGGSVTNLRNLTKAWFNFIPYREVGLMAAQYLEKEFNMPFVSITPMGVVDTADCIREIQHILQVQNYNSIINFETYIDQQTRFVSQAAWFSRSIDCQNLTGKKAVVFGDATHAASMTKILAREMGIRVSCAGTYCKHDADWFREQVQGFCDEVLITDDHTQVGDMIARIEPSAIFGTQMERHIGKRLDIPCGVISAPVHIQNFPLGYRPFLGYEGTNQIADLVYNSFTLGMEDHLLEIFGGHDTKEVITKSLSTDSNLNWAPDGLAELNKIPGFVRGKIKRNTEKFAREKNINEITVEVMYAAKEQVGA</sequence>
<keyword evidence="12 20" id="KW-0067">ATP-binding</keyword>
<evidence type="ECO:0000256" key="20">
    <source>
        <dbReference type="HAMAP-Rule" id="MF_00353"/>
    </source>
</evidence>
<feature type="binding site" evidence="20">
    <location>
        <position position="36"/>
    </location>
    <ligand>
        <name>[4Fe-4S] cluster</name>
        <dbReference type="ChEBI" id="CHEBI:49883"/>
        <note>ligand shared with heterodimeric partner</note>
    </ligand>
</feature>
<evidence type="ECO:0000256" key="7">
    <source>
        <dbReference type="ARBA" id="ARBA00022528"/>
    </source>
</evidence>
<dbReference type="GO" id="GO:0051539">
    <property type="term" value="F:4 iron, 4 sulfur cluster binding"/>
    <property type="evidence" value="ECO:0007669"/>
    <property type="project" value="UniProtKB-UniRule"/>
</dbReference>
<evidence type="ECO:0000256" key="3">
    <source>
        <dbReference type="ARBA" id="ARBA00008935"/>
    </source>
</evidence>
<dbReference type="Gene3D" id="1.20.89.20">
    <property type="match status" value="1"/>
</dbReference>
<keyword evidence="14 20" id="KW-0408">Iron</keyword>
<dbReference type="Gene3D" id="3.40.50.1980">
    <property type="entry name" value="Nitrogenase molybdenum iron protein domain"/>
    <property type="match status" value="3"/>
</dbReference>
<dbReference type="GeneID" id="22158857"/>
<evidence type="ECO:0000256" key="13">
    <source>
        <dbReference type="ARBA" id="ARBA00023002"/>
    </source>
</evidence>
<evidence type="ECO:0000259" key="21">
    <source>
        <dbReference type="Pfam" id="PF00148"/>
    </source>
</evidence>
<keyword evidence="13 20" id="KW-0560">Oxidoreductase</keyword>
<comment type="pathway">
    <text evidence="2 20">Porphyrin-containing compound metabolism; chlorophyll biosynthesis (light-independent).</text>
</comment>
<dbReference type="AlphaFoldDB" id="A0A097KKP7"/>
<dbReference type="Pfam" id="PF00148">
    <property type="entry name" value="Oxidored_nitro"/>
    <property type="match status" value="1"/>
</dbReference>
<dbReference type="SUPFAM" id="SSF53807">
    <property type="entry name" value="Helical backbone' metal receptor"/>
    <property type="match status" value="1"/>
</dbReference>
<organism evidence="23">
    <name type="scientific">Edaphochlorella mirabilis</name>
    <dbReference type="NCBI Taxonomy" id="3083"/>
    <lineage>
        <taxon>Eukaryota</taxon>
        <taxon>Viridiplantae</taxon>
        <taxon>Chlorophyta</taxon>
        <taxon>core chlorophytes</taxon>
        <taxon>Trebouxiophyceae</taxon>
        <taxon>Prasiolales</taxon>
        <taxon>Prasiolaceae</taxon>
        <taxon>Edaphochlorella</taxon>
    </lineage>
</organism>
<dbReference type="CDD" id="cd01981">
    <property type="entry name" value="Pchlide_reductase_B"/>
    <property type="match status" value="1"/>
</dbReference>
<dbReference type="NCBIfam" id="TIGR01278">
    <property type="entry name" value="DPOR_BchB"/>
    <property type="match status" value="1"/>
</dbReference>
<dbReference type="InterPro" id="IPR013580">
    <property type="entry name" value="LI-POR_suB-like_C"/>
</dbReference>
<name>A0A097KKP7_9CHLO</name>
<dbReference type="Pfam" id="PF08369">
    <property type="entry name" value="PCP_red"/>
    <property type="match status" value="1"/>
</dbReference>
<keyword evidence="16 20" id="KW-0149">Chlorophyll biosynthesis</keyword>
<feature type="binding site" evidence="20">
    <location>
        <begin position="431"/>
        <end position="432"/>
    </location>
    <ligand>
        <name>substrate</name>
    </ligand>
</feature>
<dbReference type="EC" id="1.3.7.7" evidence="4 20"/>
<keyword evidence="7 23" id="KW-0150">Chloroplast</keyword>
<evidence type="ECO:0000256" key="8">
    <source>
        <dbReference type="ARBA" id="ARBA00022531"/>
    </source>
</evidence>
<evidence type="ECO:0000256" key="19">
    <source>
        <dbReference type="ARBA" id="ARBA00049483"/>
    </source>
</evidence>
<keyword evidence="11 20" id="KW-0547">Nucleotide-binding</keyword>
<dbReference type="GO" id="GO:0036068">
    <property type="term" value="P:light-independent chlorophyll biosynthetic process"/>
    <property type="evidence" value="ECO:0007669"/>
    <property type="project" value="UniProtKB-UniRule"/>
</dbReference>
<feature type="domain" description="Nitrogenase/oxidoreductase component 1" evidence="21">
    <location>
        <begin position="12"/>
        <end position="428"/>
    </location>
</feature>
<evidence type="ECO:0000256" key="17">
    <source>
        <dbReference type="ARBA" id="ARBA00025201"/>
    </source>
</evidence>
<dbReference type="PANTHER" id="PTHR33712">
    <property type="entry name" value="LIGHT-INDEPENDENT PROTOCHLOROPHYLLIDE REDUCTASE SUBUNIT B"/>
    <property type="match status" value="1"/>
</dbReference>
<dbReference type="EMBL" id="KM462865">
    <property type="protein sequence ID" value="AIT93727.1"/>
    <property type="molecule type" value="Genomic_DNA"/>
</dbReference>
<comment type="cofactor">
    <cofactor evidence="20">
        <name>[4Fe-4S] cluster</name>
        <dbReference type="ChEBI" id="CHEBI:49883"/>
    </cofactor>
    <text evidence="20">Binds 1 [4Fe-4S] cluster per heterodimer. The cluster is bound at the heterodimer interface by residues from both subunits.</text>
</comment>
<protein>
    <recommendedName>
        <fullName evidence="5 20">Light-independent protochlorophyllide reductase subunit B</fullName>
        <shortName evidence="20">DPOR subunit B</shortName>
        <shortName evidence="20">LI-POR subunit B</shortName>
        <ecNumber evidence="4 20">1.3.7.7</ecNumber>
    </recommendedName>
</protein>
<comment type="function">
    <text evidence="17 20">Component of the dark-operative protochlorophyllide reductase (DPOR) that uses Mg-ATP and reduced ferredoxin to reduce ring D of protochlorophyllide (Pchlide) to form chlorophyllide a (Chlide). This reaction is light-independent. The NB-protein (ChlN-ChlB) is the catalytic component of the complex.</text>
</comment>
<feature type="active site" description="Proton donor" evidence="20">
    <location>
        <position position="296"/>
    </location>
</feature>
<geneLocation type="chloroplast" evidence="23"/>
<comment type="similarity">
    <text evidence="3 20">Belongs to the ChlB/BchB/BchZ family.</text>
</comment>
<comment type="subunit">
    <text evidence="18 20">Protochlorophyllide reductase is composed of three subunits; ChlL, ChlN and ChlB. Forms a heterotetramer of two ChlB and two ChlN subunits.</text>
</comment>
<evidence type="ECO:0000259" key="22">
    <source>
        <dbReference type="Pfam" id="PF08369"/>
    </source>
</evidence>
<evidence type="ECO:0000256" key="16">
    <source>
        <dbReference type="ARBA" id="ARBA00023171"/>
    </source>
</evidence>
<comment type="subcellular location">
    <subcellularLocation>
        <location evidence="1 20">Plastid</location>
        <location evidence="1 20">Chloroplast</location>
    </subcellularLocation>
</comment>
<dbReference type="InterPro" id="IPR005969">
    <property type="entry name" value="Protochl_reductB"/>
</dbReference>
<dbReference type="GO" id="GO:0046872">
    <property type="term" value="F:metal ion binding"/>
    <property type="evidence" value="ECO:0007669"/>
    <property type="project" value="UniProtKB-KW"/>
</dbReference>
<evidence type="ECO:0000256" key="1">
    <source>
        <dbReference type="ARBA" id="ARBA00004229"/>
    </source>
</evidence>
<evidence type="ECO:0000256" key="14">
    <source>
        <dbReference type="ARBA" id="ARBA00023004"/>
    </source>
</evidence>
<evidence type="ECO:0000256" key="12">
    <source>
        <dbReference type="ARBA" id="ARBA00022840"/>
    </source>
</evidence>
<keyword evidence="8 20" id="KW-0602">Photosynthesis</keyword>
<dbReference type="InterPro" id="IPR000510">
    <property type="entry name" value="Nase/OxRdtase_comp1"/>
</dbReference>
<keyword evidence="15 20" id="KW-0411">Iron-sulfur</keyword>
<dbReference type="GO" id="GO:0016730">
    <property type="term" value="F:oxidoreductase activity, acting on iron-sulfur proteins as donors"/>
    <property type="evidence" value="ECO:0007669"/>
    <property type="project" value="InterPro"/>
</dbReference>
<feature type="domain" description="Light-independent protochlorophyllide reductase subunit B-like C-terminal" evidence="22">
    <location>
        <begin position="461"/>
        <end position="505"/>
    </location>
</feature>
<dbReference type="InterPro" id="IPR042298">
    <property type="entry name" value="P-CP_red_C"/>
</dbReference>
<keyword evidence="10 20" id="KW-0479">Metal-binding</keyword>
<evidence type="ECO:0000256" key="18">
    <source>
        <dbReference type="ARBA" id="ARBA00025959"/>
    </source>
</evidence>
<dbReference type="Gene3D" id="1.10.8.550">
    <property type="entry name" value="Proto-chlorophyllide reductase 57 kD subunit B"/>
    <property type="match status" value="1"/>
</dbReference>
<proteinExistence type="inferred from homology"/>
<comment type="catalytic activity">
    <reaction evidence="19 20">
        <text>chlorophyllide a + oxidized 2[4Fe-4S]-[ferredoxin] + 2 ADP + 2 phosphate = protochlorophyllide a + reduced 2[4Fe-4S]-[ferredoxin] + 2 ATP + 2 H2O</text>
        <dbReference type="Rhea" id="RHEA:28202"/>
        <dbReference type="Rhea" id="RHEA-COMP:10002"/>
        <dbReference type="Rhea" id="RHEA-COMP:10004"/>
        <dbReference type="ChEBI" id="CHEBI:15377"/>
        <dbReference type="ChEBI" id="CHEBI:30616"/>
        <dbReference type="ChEBI" id="CHEBI:33722"/>
        <dbReference type="ChEBI" id="CHEBI:33723"/>
        <dbReference type="ChEBI" id="CHEBI:43474"/>
        <dbReference type="ChEBI" id="CHEBI:83348"/>
        <dbReference type="ChEBI" id="CHEBI:83350"/>
        <dbReference type="ChEBI" id="CHEBI:456216"/>
        <dbReference type="EC" id="1.3.7.7"/>
    </reaction>
</comment>
<reference evidence="23" key="1">
    <citation type="journal article" date="2014" name="BMC Evol. Biol.">
        <title>Chloroplast phylogenomic analysis resolves deep-level relationships within the green algal class Trebouxiophyceae.</title>
        <authorList>
            <person name="Lemieux C."/>
            <person name="Otis C."/>
            <person name="Turmel M."/>
        </authorList>
    </citation>
    <scope>NUCLEOTIDE SEQUENCE</scope>
</reference>
<evidence type="ECO:0000313" key="23">
    <source>
        <dbReference type="EMBL" id="AIT93727.1"/>
    </source>
</evidence>
<dbReference type="GO" id="GO:0009507">
    <property type="term" value="C:chloroplast"/>
    <property type="evidence" value="ECO:0007669"/>
    <property type="project" value="UniProtKB-SubCell"/>
</dbReference>
<keyword evidence="9 23" id="KW-0934">Plastid</keyword>
<gene>
    <name evidence="20 23" type="primary">chlB</name>
</gene>
<dbReference type="GO" id="GO:0005524">
    <property type="term" value="F:ATP binding"/>
    <property type="evidence" value="ECO:0007669"/>
    <property type="project" value="UniProtKB-UniRule"/>
</dbReference>
<dbReference type="GO" id="GO:0019685">
    <property type="term" value="P:photosynthesis, dark reaction"/>
    <property type="evidence" value="ECO:0007669"/>
    <property type="project" value="InterPro"/>
</dbReference>
<dbReference type="UniPathway" id="UPA00670"/>
<keyword evidence="6 20" id="KW-0004">4Fe-4S</keyword>
<evidence type="ECO:0000256" key="2">
    <source>
        <dbReference type="ARBA" id="ARBA00004949"/>
    </source>
</evidence>
<dbReference type="PANTHER" id="PTHR33712:SF7">
    <property type="entry name" value="LIGHT-INDEPENDENT PROTOCHLOROPHYLLIDE REDUCTASE SUBUNIT B"/>
    <property type="match status" value="1"/>
</dbReference>
<accession>A0A097KKP7</accession>
<dbReference type="HAMAP" id="MF_00353">
    <property type="entry name" value="ChlB_BchB"/>
    <property type="match status" value="1"/>
</dbReference>
<evidence type="ECO:0000256" key="4">
    <source>
        <dbReference type="ARBA" id="ARBA00012713"/>
    </source>
</evidence>